<protein>
    <submittedName>
        <fullName evidence="5">P-loop containing nucleoside triphosphate hydrolase protein</fullName>
    </submittedName>
</protein>
<dbReference type="GO" id="GO:0016787">
    <property type="term" value="F:hydrolase activity"/>
    <property type="evidence" value="ECO:0007669"/>
    <property type="project" value="UniProtKB-KW"/>
</dbReference>
<dbReference type="OrthoDB" id="6692397at2759"/>
<dbReference type="GO" id="GO:0000965">
    <property type="term" value="P:mitochondrial RNA 3'-end processing"/>
    <property type="evidence" value="ECO:0007669"/>
    <property type="project" value="TreeGrafter"/>
</dbReference>
<evidence type="ECO:0000256" key="2">
    <source>
        <dbReference type="ARBA" id="ARBA00022801"/>
    </source>
</evidence>
<keyword evidence="6" id="KW-1185">Reference proteome</keyword>
<proteinExistence type="predicted"/>
<name>A0A8H4AGI7_GIGMA</name>
<keyword evidence="3" id="KW-0347">Helicase</keyword>
<accession>A0A8H4AGI7</accession>
<evidence type="ECO:0000313" key="5">
    <source>
        <dbReference type="EMBL" id="KAF0492640.1"/>
    </source>
</evidence>
<keyword evidence="2 5" id="KW-0378">Hydrolase</keyword>
<dbReference type="GO" id="GO:0045025">
    <property type="term" value="C:mitochondrial degradosome"/>
    <property type="evidence" value="ECO:0007669"/>
    <property type="project" value="TreeGrafter"/>
</dbReference>
<keyword evidence="1" id="KW-0547">Nucleotide-binding</keyword>
<sequence length="165" mass="19057">MAQKIRSGYIPDISILFEHYKNWILSNYPTSKKEVYNQCFFKIIQKIKEDSKTLEEIREFVSKLDGKSNFLCNDSIDDKYTGYEDMLNGNIKRIVFEPVKKYDGIGVQYIPIPKIKQIAGRAGRFGTENAVGEVIALVFKILHQAMDGNIRIWSPHAYYLLLSLP</sequence>
<evidence type="ECO:0000256" key="3">
    <source>
        <dbReference type="ARBA" id="ARBA00022806"/>
    </source>
</evidence>
<evidence type="ECO:0000256" key="4">
    <source>
        <dbReference type="ARBA" id="ARBA00022840"/>
    </source>
</evidence>
<dbReference type="PANTHER" id="PTHR12131">
    <property type="entry name" value="ATP-DEPENDENT RNA AND DNA HELICASE"/>
    <property type="match status" value="1"/>
</dbReference>
<dbReference type="PANTHER" id="PTHR12131:SF1">
    <property type="entry name" value="ATP-DEPENDENT RNA HELICASE SUPV3L1, MITOCHONDRIAL-RELATED"/>
    <property type="match status" value="1"/>
</dbReference>
<dbReference type="Proteomes" id="UP000439903">
    <property type="component" value="Unassembled WGS sequence"/>
</dbReference>
<comment type="caution">
    <text evidence="5">The sequence shown here is derived from an EMBL/GenBank/DDBJ whole genome shotgun (WGS) entry which is preliminary data.</text>
</comment>
<dbReference type="AlphaFoldDB" id="A0A8H4AGI7"/>
<organism evidence="5 6">
    <name type="scientific">Gigaspora margarita</name>
    <dbReference type="NCBI Taxonomy" id="4874"/>
    <lineage>
        <taxon>Eukaryota</taxon>
        <taxon>Fungi</taxon>
        <taxon>Fungi incertae sedis</taxon>
        <taxon>Mucoromycota</taxon>
        <taxon>Glomeromycotina</taxon>
        <taxon>Glomeromycetes</taxon>
        <taxon>Diversisporales</taxon>
        <taxon>Gigasporaceae</taxon>
        <taxon>Gigaspora</taxon>
    </lineage>
</organism>
<dbReference type="EMBL" id="WTPW01000637">
    <property type="protein sequence ID" value="KAF0492640.1"/>
    <property type="molecule type" value="Genomic_DNA"/>
</dbReference>
<keyword evidence="4" id="KW-0067">ATP-binding</keyword>
<dbReference type="InterPro" id="IPR027417">
    <property type="entry name" value="P-loop_NTPase"/>
</dbReference>
<dbReference type="InterPro" id="IPR050699">
    <property type="entry name" value="RNA-DNA_Helicase"/>
</dbReference>
<evidence type="ECO:0000256" key="1">
    <source>
        <dbReference type="ARBA" id="ARBA00022741"/>
    </source>
</evidence>
<reference evidence="5 6" key="1">
    <citation type="journal article" date="2019" name="Environ. Microbiol.">
        <title>At the nexus of three kingdoms: the genome of the mycorrhizal fungus Gigaspora margarita provides insights into plant, endobacterial and fungal interactions.</title>
        <authorList>
            <person name="Venice F."/>
            <person name="Ghignone S."/>
            <person name="Salvioli di Fossalunga A."/>
            <person name="Amselem J."/>
            <person name="Novero M."/>
            <person name="Xianan X."/>
            <person name="Sedzielewska Toro K."/>
            <person name="Morin E."/>
            <person name="Lipzen A."/>
            <person name="Grigoriev I.V."/>
            <person name="Henrissat B."/>
            <person name="Martin F.M."/>
            <person name="Bonfante P."/>
        </authorList>
    </citation>
    <scope>NUCLEOTIDE SEQUENCE [LARGE SCALE GENOMIC DNA]</scope>
    <source>
        <strain evidence="5 6">BEG34</strain>
    </source>
</reference>
<dbReference type="Gene3D" id="3.40.50.300">
    <property type="entry name" value="P-loop containing nucleotide triphosphate hydrolases"/>
    <property type="match status" value="1"/>
</dbReference>
<gene>
    <name evidence="5" type="ORF">F8M41_021573</name>
</gene>
<dbReference type="GO" id="GO:0005524">
    <property type="term" value="F:ATP binding"/>
    <property type="evidence" value="ECO:0007669"/>
    <property type="project" value="UniProtKB-KW"/>
</dbReference>
<evidence type="ECO:0000313" key="6">
    <source>
        <dbReference type="Proteomes" id="UP000439903"/>
    </source>
</evidence>
<dbReference type="GO" id="GO:0004386">
    <property type="term" value="F:helicase activity"/>
    <property type="evidence" value="ECO:0007669"/>
    <property type="project" value="UniProtKB-KW"/>
</dbReference>